<evidence type="ECO:0000256" key="6">
    <source>
        <dbReference type="ARBA" id="ARBA00023316"/>
    </source>
</evidence>
<gene>
    <name evidence="7 10" type="primary">mltF</name>
    <name evidence="10" type="ORF">Q8Y70_05840</name>
</gene>
<keyword evidence="4 7" id="KW-0998">Cell outer membrane</keyword>
<dbReference type="EMBL" id="CP137744">
    <property type="protein sequence ID" value="WOZ79717.1"/>
    <property type="molecule type" value="Genomic_DNA"/>
</dbReference>
<dbReference type="GO" id="GO:0016829">
    <property type="term" value="F:lyase activity"/>
    <property type="evidence" value="ECO:0007669"/>
    <property type="project" value="UniProtKB-KW"/>
</dbReference>
<dbReference type="Pfam" id="PF01464">
    <property type="entry name" value="SLT"/>
    <property type="match status" value="1"/>
</dbReference>
<name>A0ABZ0MXL8_9ENTR</name>
<comment type="similarity">
    <text evidence="7">In the C-terminal section; belongs to the transglycosylase Slt family.</text>
</comment>
<dbReference type="Gene3D" id="1.10.530.10">
    <property type="match status" value="1"/>
</dbReference>
<comment type="similarity">
    <text evidence="1">Belongs to the bacterial solute-binding protein 3 family.</text>
</comment>
<keyword evidence="8" id="KW-0812">Transmembrane</keyword>
<evidence type="ECO:0000256" key="2">
    <source>
        <dbReference type="ARBA" id="ARBA00022729"/>
    </source>
</evidence>
<keyword evidence="6 7" id="KW-0961">Cell wall biogenesis/degradation</keyword>
<dbReference type="EC" id="4.2.2.n1" evidence="7"/>
<dbReference type="Gene3D" id="3.40.190.10">
    <property type="entry name" value="Periplasmic binding protein-like II"/>
    <property type="match status" value="2"/>
</dbReference>
<keyword evidence="2 7" id="KW-0732">Signal</keyword>
<evidence type="ECO:0000256" key="5">
    <source>
        <dbReference type="ARBA" id="ARBA00023239"/>
    </source>
</evidence>
<keyword evidence="8" id="KW-1133">Transmembrane helix</keyword>
<sequence length="530" mass="59499">MRQSTAQRINSLKKFKINYLLIGIVTLLLAAALWPSIPWFGKADNRIAAIKARGELRVSTVATPLTYNTIDGKTYGLDYDLAQHFADYLGVKLKVTVRQNISQLFDDLDNDDADMLAAGLVYNSERVKNYQTGPVYYSVSQQLVYRVGSYRPRTLESVNASQLTIAPGHVALDDLREIKEKKYPELSWTVDEKLGTTALLQQVVDGKLSYTVADSVAISLFQRVHPELAVALDITDEQPVTWFSKRDDDNTLSAAMLDFFNNMNEDGTLARLEEKYLGHGEDFDYVDTRTFLRAVDSVLPDLQPLFEKYAQAIDWRLLAAISYQESHWDSQATSPTGVRGLMMLTRNTAQSLGLSDRTDAEQSISGGARYLVDMMSKVPDTVPQDEKIWFALAAYNMGYAHMLDARALTAKTKGNPDSWADVKQRLPLLSQKQYYSKLTYGYARGHEAYAYVENIRKYEISLVGYLLEKEKEAAKALKLAKSYPAVSTEELNRPAYGVLPFSALTANEAFPRNPLLVSDALVQNPLKVNR</sequence>
<dbReference type="CDD" id="cd01009">
    <property type="entry name" value="PBP2_YfhD_N"/>
    <property type="match status" value="1"/>
</dbReference>
<feature type="transmembrane region" description="Helical" evidence="8">
    <location>
        <begin position="20"/>
        <end position="41"/>
    </location>
</feature>
<dbReference type="RefSeq" id="WP_238593057.1">
    <property type="nucleotide sequence ID" value="NZ_CP137744.1"/>
</dbReference>
<comment type="catalytic activity">
    <reaction evidence="7">
        <text>Exolytic cleavage of the (1-&gt;4)-beta-glycosidic linkage between N-acetylmuramic acid (MurNAc) and N-acetylglucosamine (GlcNAc) residues in peptidoglycan, from either the reducing or the non-reducing ends of the peptidoglycan chains, with concomitant formation of a 1,6-anhydrobond in the MurNAc residue.</text>
        <dbReference type="EC" id="4.2.2.n1"/>
    </reaction>
</comment>
<organism evidence="10 11">
    <name type="scientific">Kosakonia sacchari</name>
    <dbReference type="NCBI Taxonomy" id="1158459"/>
    <lineage>
        <taxon>Bacteria</taxon>
        <taxon>Pseudomonadati</taxon>
        <taxon>Pseudomonadota</taxon>
        <taxon>Gammaproteobacteria</taxon>
        <taxon>Enterobacterales</taxon>
        <taxon>Enterobacteriaceae</taxon>
        <taxon>Kosakonia</taxon>
    </lineage>
</organism>
<comment type="subcellular location">
    <subcellularLocation>
        <location evidence="7">Cell outer membrane</location>
        <topology evidence="7">Peripheral membrane protein</topology>
    </subcellularLocation>
    <text evidence="7">Attached to the inner leaflet of the outer membrane.</text>
</comment>
<evidence type="ECO:0000256" key="4">
    <source>
        <dbReference type="ARBA" id="ARBA00023237"/>
    </source>
</evidence>
<keyword evidence="5 7" id="KW-0456">Lyase</keyword>
<evidence type="ECO:0000313" key="10">
    <source>
        <dbReference type="EMBL" id="WOZ79717.1"/>
    </source>
</evidence>
<feature type="region of interest" description="LT domain" evidence="7">
    <location>
        <begin position="281"/>
        <end position="530"/>
    </location>
</feature>
<evidence type="ECO:0000313" key="11">
    <source>
        <dbReference type="Proteomes" id="UP001302368"/>
    </source>
</evidence>
<dbReference type="GeneID" id="23846213"/>
<dbReference type="PANTHER" id="PTHR35936:SF32">
    <property type="entry name" value="MEMBRANE-BOUND LYTIC MUREIN TRANSGLYCOSYLASE F"/>
    <property type="match status" value="1"/>
</dbReference>
<evidence type="ECO:0000259" key="9">
    <source>
        <dbReference type="SMART" id="SM00062"/>
    </source>
</evidence>
<dbReference type="SUPFAM" id="SSF53850">
    <property type="entry name" value="Periplasmic binding protein-like II"/>
    <property type="match status" value="1"/>
</dbReference>
<comment type="domain">
    <text evidence="7">The N-terminal domain does not have lytic activity and probably modulates enzymatic activity. The C-terminal domain is the catalytic active domain.</text>
</comment>
<dbReference type="SMART" id="SM00062">
    <property type="entry name" value="PBPb"/>
    <property type="match status" value="1"/>
</dbReference>
<keyword evidence="3 7" id="KW-0472">Membrane</keyword>
<dbReference type="InterPro" id="IPR008258">
    <property type="entry name" value="Transglycosylase_SLT_dom_1"/>
</dbReference>
<dbReference type="HAMAP" id="MF_02016">
    <property type="entry name" value="MltF"/>
    <property type="match status" value="1"/>
</dbReference>
<dbReference type="InterPro" id="IPR023703">
    <property type="entry name" value="MltF"/>
</dbReference>
<dbReference type="Proteomes" id="UP001302368">
    <property type="component" value="Chromosome"/>
</dbReference>
<dbReference type="Pfam" id="PF00497">
    <property type="entry name" value="SBP_bac_3"/>
    <property type="match status" value="1"/>
</dbReference>
<evidence type="ECO:0000256" key="3">
    <source>
        <dbReference type="ARBA" id="ARBA00023136"/>
    </source>
</evidence>
<proteinExistence type="inferred from homology"/>
<feature type="region of interest" description="Non-LT domain" evidence="7">
    <location>
        <begin position="33"/>
        <end position="280"/>
    </location>
</feature>
<comment type="similarity">
    <text evidence="7">In the N-terminal section; belongs to the bacterial solute-binding protein 3 family.</text>
</comment>
<dbReference type="CDD" id="cd13403">
    <property type="entry name" value="MLTF-like"/>
    <property type="match status" value="1"/>
</dbReference>
<dbReference type="PANTHER" id="PTHR35936">
    <property type="entry name" value="MEMBRANE-BOUND LYTIC MUREIN TRANSGLYCOSYLASE F"/>
    <property type="match status" value="1"/>
</dbReference>
<evidence type="ECO:0000256" key="8">
    <source>
        <dbReference type="SAM" id="Phobius"/>
    </source>
</evidence>
<dbReference type="InterPro" id="IPR023346">
    <property type="entry name" value="Lysozyme-like_dom_sf"/>
</dbReference>
<evidence type="ECO:0000256" key="1">
    <source>
        <dbReference type="ARBA" id="ARBA00010333"/>
    </source>
</evidence>
<feature type="domain" description="Solute-binding protein family 3/N-terminal" evidence="9">
    <location>
        <begin position="58"/>
        <end position="280"/>
    </location>
</feature>
<feature type="active site" evidence="7">
    <location>
        <position position="325"/>
    </location>
</feature>
<dbReference type="SUPFAM" id="SSF53955">
    <property type="entry name" value="Lysozyme-like"/>
    <property type="match status" value="1"/>
</dbReference>
<reference evidence="10 11" key="1">
    <citation type="submission" date="2023-10" db="EMBL/GenBank/DDBJ databases">
        <title>Genome sequencing of the isolated polysaccharide-producing bacterium Kosakonia sacchari KS2022.</title>
        <authorList>
            <person name="Yi X."/>
        </authorList>
    </citation>
    <scope>NUCLEOTIDE SEQUENCE [LARGE SCALE GENOMIC DNA]</scope>
    <source>
        <strain evidence="10 11">KS2022</strain>
    </source>
</reference>
<dbReference type="InterPro" id="IPR001638">
    <property type="entry name" value="Solute-binding_3/MltF_N"/>
</dbReference>
<evidence type="ECO:0000256" key="7">
    <source>
        <dbReference type="HAMAP-Rule" id="MF_02016"/>
    </source>
</evidence>
<comment type="function">
    <text evidence="7">Murein-degrading enzyme that degrades murein glycan strands and insoluble, high-molecular weight murein sacculi, with the concomitant formation of a 1,6-anhydromuramoyl product. Lytic transglycosylases (LTs) play an integral role in the metabolism of the peptidoglycan (PG) sacculus. Their lytic action creates space within the PG sacculus to allow for its expansion as well as for the insertion of various structures such as secretion systems and flagella.</text>
</comment>
<protein>
    <recommendedName>
        <fullName evidence="7">Membrane-bound lytic murein transglycosylase F</fullName>
        <ecNumber evidence="7">4.2.2.n1</ecNumber>
    </recommendedName>
    <alternativeName>
        <fullName evidence="7">Murein lyase F</fullName>
    </alternativeName>
</protein>
<accession>A0ABZ0MXL8</accession>
<keyword evidence="11" id="KW-1185">Reference proteome</keyword>
<dbReference type="NCBIfam" id="NF008112">
    <property type="entry name" value="PRK10859.1"/>
    <property type="match status" value="1"/>
</dbReference>